<evidence type="ECO:0000256" key="1">
    <source>
        <dbReference type="ARBA" id="ARBA00001936"/>
    </source>
</evidence>
<evidence type="ECO:0000256" key="7">
    <source>
        <dbReference type="ARBA" id="ARBA00022842"/>
    </source>
</evidence>
<evidence type="ECO:0000256" key="9">
    <source>
        <dbReference type="SAM" id="SignalP"/>
    </source>
</evidence>
<keyword evidence="9" id="KW-0732">Signal</keyword>
<evidence type="ECO:0000256" key="4">
    <source>
        <dbReference type="ARBA" id="ARBA00022723"/>
    </source>
</evidence>
<name>V4JAP7_PSEL2</name>
<dbReference type="Pfam" id="PF03372">
    <property type="entry name" value="Exo_endo_phos"/>
    <property type="match status" value="1"/>
</dbReference>
<dbReference type="Gene3D" id="3.60.10.10">
    <property type="entry name" value="Endonuclease/exonuclease/phosphatase"/>
    <property type="match status" value="1"/>
</dbReference>
<feature type="chain" id="PRO_5004718964" evidence="9">
    <location>
        <begin position="34"/>
        <end position="323"/>
    </location>
</feature>
<dbReference type="PROSITE" id="PS51257">
    <property type="entry name" value="PROKAR_LIPOPROTEIN"/>
    <property type="match status" value="1"/>
</dbReference>
<dbReference type="PANTHER" id="PTHR15822">
    <property type="entry name" value="TRAF AND TNF RECEPTOR-ASSOCIATED PROTEIN"/>
    <property type="match status" value="1"/>
</dbReference>
<proteinExistence type="predicted"/>
<evidence type="ECO:0000256" key="2">
    <source>
        <dbReference type="ARBA" id="ARBA00001946"/>
    </source>
</evidence>
<evidence type="ECO:0000256" key="6">
    <source>
        <dbReference type="ARBA" id="ARBA00022801"/>
    </source>
</evidence>
<dbReference type="InterPro" id="IPR036691">
    <property type="entry name" value="Endo/exonu/phosph_ase_sf"/>
</dbReference>
<protein>
    <submittedName>
        <fullName evidence="11">Metal-dependent hydrolase</fullName>
    </submittedName>
</protein>
<dbReference type="GO" id="GO:0004518">
    <property type="term" value="F:nuclease activity"/>
    <property type="evidence" value="ECO:0007669"/>
    <property type="project" value="UniProtKB-KW"/>
</dbReference>
<dbReference type="SUPFAM" id="SSF56219">
    <property type="entry name" value="DNase I-like"/>
    <property type="match status" value="1"/>
</dbReference>
<evidence type="ECO:0000256" key="5">
    <source>
        <dbReference type="ARBA" id="ARBA00022763"/>
    </source>
</evidence>
<reference evidence="11 12" key="1">
    <citation type="submission" date="2013-07" db="EMBL/GenBank/DDBJ databases">
        <title>Draft genome sequence of Pseudoalteromonas luteoviolacea 2ta16.</title>
        <authorList>
            <person name="Allen E.E."/>
            <person name="Azam F."/>
            <person name="Podell S."/>
        </authorList>
    </citation>
    <scope>NUCLEOTIDE SEQUENCE [LARGE SCALE GENOMIC DNA]</scope>
    <source>
        <strain evidence="11 12">2ta16</strain>
    </source>
</reference>
<dbReference type="EMBL" id="AUSV01000086">
    <property type="protein sequence ID" value="ESP92247.1"/>
    <property type="molecule type" value="Genomic_DNA"/>
</dbReference>
<feature type="signal peptide" evidence="9">
    <location>
        <begin position="1"/>
        <end position="33"/>
    </location>
</feature>
<dbReference type="GO" id="GO:0016787">
    <property type="term" value="F:hydrolase activity"/>
    <property type="evidence" value="ECO:0007669"/>
    <property type="project" value="UniProtKB-KW"/>
</dbReference>
<keyword evidence="5" id="KW-0227">DNA damage</keyword>
<evidence type="ECO:0000259" key="10">
    <source>
        <dbReference type="Pfam" id="PF03372"/>
    </source>
</evidence>
<keyword evidence="8" id="KW-0234">DNA repair</keyword>
<dbReference type="PATRIC" id="fig|1353533.3.peg.3685"/>
<evidence type="ECO:0000256" key="3">
    <source>
        <dbReference type="ARBA" id="ARBA00022722"/>
    </source>
</evidence>
<keyword evidence="4" id="KW-0479">Metal-binding</keyword>
<feature type="domain" description="Endonuclease/exonuclease/phosphatase" evidence="10">
    <location>
        <begin position="48"/>
        <end position="315"/>
    </location>
</feature>
<dbReference type="Proteomes" id="UP000017820">
    <property type="component" value="Unassembled WGS sequence"/>
</dbReference>
<comment type="caution">
    <text evidence="11">The sequence shown here is derived from an EMBL/GenBank/DDBJ whole genome shotgun (WGS) entry which is preliminary data.</text>
</comment>
<gene>
    <name evidence="11" type="ORF">PL2TA16_05084</name>
</gene>
<organism evidence="11 12">
    <name type="scientific">Pseudoalteromonas luteoviolacea (strain 2ta16)</name>
    <dbReference type="NCBI Taxonomy" id="1353533"/>
    <lineage>
        <taxon>Bacteria</taxon>
        <taxon>Pseudomonadati</taxon>
        <taxon>Pseudomonadota</taxon>
        <taxon>Gammaproteobacteria</taxon>
        <taxon>Alteromonadales</taxon>
        <taxon>Pseudoalteromonadaceae</taxon>
        <taxon>Pseudoalteromonas</taxon>
    </lineage>
</organism>
<comment type="cofactor">
    <cofactor evidence="2">
        <name>Mg(2+)</name>
        <dbReference type="ChEBI" id="CHEBI:18420"/>
    </cofactor>
</comment>
<sequence>MAIKNIQVLRIMNHPIKLSALALCTLLTSACNATNPSDIQSDAGLRIVTWNIEHLAADNTKGCKPRTQNEISALKKYASSLEADVIAFQEVGSIKALENIFDTSQWQLIISDRKDSPSYTCRGNGLTSTQQKVAFAVKKPLNVEKVVHHNQFSDIQVGLRSGLEVQIGYAGKTLDLLNVHLKSGCFVDDYRRSDKKSCQLLAKQVPLLDNWVESKSAEQANFIVLGDFNHRLTAPYNRVSRDLYHPDGLADKAPNNLSKATFFNANQMLTGCHPYYPAPIDHVLVSNTLKPTYVKGSVQFHYFDNMEPKKMLSDHCALSIDLN</sequence>
<evidence type="ECO:0000256" key="8">
    <source>
        <dbReference type="ARBA" id="ARBA00023204"/>
    </source>
</evidence>
<keyword evidence="3" id="KW-0540">Nuclease</keyword>
<keyword evidence="7" id="KW-0460">Magnesium</keyword>
<dbReference type="InterPro" id="IPR051547">
    <property type="entry name" value="TDP2-like"/>
</dbReference>
<dbReference type="GO" id="GO:0046872">
    <property type="term" value="F:metal ion binding"/>
    <property type="evidence" value="ECO:0007669"/>
    <property type="project" value="UniProtKB-KW"/>
</dbReference>
<accession>V4JAP7</accession>
<keyword evidence="6 11" id="KW-0378">Hydrolase</keyword>
<dbReference type="AlphaFoldDB" id="V4JAP7"/>
<evidence type="ECO:0000313" key="11">
    <source>
        <dbReference type="EMBL" id="ESP92247.1"/>
    </source>
</evidence>
<evidence type="ECO:0000313" key="12">
    <source>
        <dbReference type="Proteomes" id="UP000017820"/>
    </source>
</evidence>
<dbReference type="GO" id="GO:0006281">
    <property type="term" value="P:DNA repair"/>
    <property type="evidence" value="ECO:0007669"/>
    <property type="project" value="UniProtKB-KW"/>
</dbReference>
<comment type="cofactor">
    <cofactor evidence="1">
        <name>Mn(2+)</name>
        <dbReference type="ChEBI" id="CHEBI:29035"/>
    </cofactor>
</comment>
<dbReference type="PANTHER" id="PTHR15822:SF4">
    <property type="entry name" value="TYROSYL-DNA PHOSPHODIESTERASE 2"/>
    <property type="match status" value="1"/>
</dbReference>
<dbReference type="InterPro" id="IPR005135">
    <property type="entry name" value="Endo/exonuclease/phosphatase"/>
</dbReference>